<gene>
    <name evidence="1" type="ORF">E8L03_15355</name>
</gene>
<dbReference type="Proteomes" id="UP000503251">
    <property type="component" value="Chromosome"/>
</dbReference>
<proteinExistence type="predicted"/>
<keyword evidence="2" id="KW-1185">Reference proteome</keyword>
<accession>A0ABX6NJ29</accession>
<evidence type="ECO:0000313" key="2">
    <source>
        <dbReference type="Proteomes" id="UP000503251"/>
    </source>
</evidence>
<dbReference type="RefSeq" id="WP_171267816.1">
    <property type="nucleotide sequence ID" value="NZ_CP039543.1"/>
</dbReference>
<dbReference type="InterPro" id="IPR037053">
    <property type="entry name" value="Phage_tail_collar_dom_sf"/>
</dbReference>
<name>A0ABX6NJ29_9BACT</name>
<dbReference type="SUPFAM" id="SSF88874">
    <property type="entry name" value="Receptor-binding domain of short tail fibre protein gp12"/>
    <property type="match status" value="1"/>
</dbReference>
<dbReference type="Gene3D" id="3.90.1340.10">
    <property type="entry name" value="Phage tail collar domain"/>
    <property type="match status" value="1"/>
</dbReference>
<organism evidence="1 2">
    <name type="scientific">Oceanidesulfovibrio marinus</name>
    <dbReference type="NCBI Taxonomy" id="370038"/>
    <lineage>
        <taxon>Bacteria</taxon>
        <taxon>Pseudomonadati</taxon>
        <taxon>Thermodesulfobacteriota</taxon>
        <taxon>Desulfovibrionia</taxon>
        <taxon>Desulfovibrionales</taxon>
        <taxon>Desulfovibrionaceae</taxon>
        <taxon>Oceanidesulfovibrio</taxon>
    </lineage>
</organism>
<reference evidence="1 2" key="1">
    <citation type="submission" date="2019-04" db="EMBL/GenBank/DDBJ databases">
        <title>Isolation and culture of sulfate reducing bacteria from the cold seep of the South China Sea.</title>
        <authorList>
            <person name="Sun C."/>
            <person name="Liu R."/>
        </authorList>
    </citation>
    <scope>NUCLEOTIDE SEQUENCE [LARGE SCALE GENOMIC DNA]</scope>
    <source>
        <strain evidence="1 2">CS1</strain>
    </source>
</reference>
<dbReference type="EMBL" id="CP039543">
    <property type="protein sequence ID" value="QJT10221.1"/>
    <property type="molecule type" value="Genomic_DNA"/>
</dbReference>
<evidence type="ECO:0000313" key="1">
    <source>
        <dbReference type="EMBL" id="QJT10221.1"/>
    </source>
</evidence>
<evidence type="ECO:0008006" key="3">
    <source>
        <dbReference type="Google" id="ProtNLM"/>
    </source>
</evidence>
<sequence length="348" mass="36396">MTLDYENFKIEDGKTPLNAETFNDRFYQLVRRLHALEQLKVTWDKVVAETTNYGLTRINEAVQPLVDGLAADMQALLDEGQAVIDAVSVHADRQDNPHQVMAGQVPYDNDASALDAATIQAAVDALADQLLAHAAQQDNPHGVSAGQVPYDNSMSDLQAATLQAAVDTLAAASTSLAAALNGLTPADIGALAATDAVGTVRFVPGRNALPGTLKLNGGAYSRTVYADLWAYAQGSGNLAASEGAKQAGQFGPGNGSTTFTLPDARGMHIRVWDDGRGVDSGRAIGSYQADAILTHRHVVTVRGYTASNGSNAMAVSGGSSYASSTATTNTGGSENRVKTIAWLACIKY</sequence>
<protein>
    <recommendedName>
        <fullName evidence="3">Phage Tail Collar Domain</fullName>
    </recommendedName>
</protein>